<comment type="caution">
    <text evidence="1">The sequence shown here is derived from an EMBL/GenBank/DDBJ whole genome shotgun (WGS) entry which is preliminary data.</text>
</comment>
<dbReference type="Proteomes" id="UP000829398">
    <property type="component" value="Chromosome 2"/>
</dbReference>
<sequence>MLSLQSLSFLHNKPILSLERLNHYVNNPSPSVVARAVENNNSQNSKFEIDPEEARQALQRLDQQLKSLSNKQISSPKIKDMGPIEVFNFTIQIAFELFPFVAKLTADVKITRGPGPAEQETLEISGSFLTNTTVALLIFTILYNVLFYTVIKPSIDGPDDIPASAPDTTMATNKSPEAALVKELSPPPFLEDSVQR</sequence>
<dbReference type="EMBL" id="CM039171">
    <property type="protein sequence ID" value="KAH9789831.1"/>
    <property type="molecule type" value="Genomic_DNA"/>
</dbReference>
<evidence type="ECO:0000313" key="2">
    <source>
        <dbReference type="Proteomes" id="UP000829398"/>
    </source>
</evidence>
<gene>
    <name evidence="1" type="ORF">KPL71_003190</name>
</gene>
<proteinExistence type="predicted"/>
<organism evidence="1 2">
    <name type="scientific">Citrus sinensis</name>
    <name type="common">Sweet orange</name>
    <name type="synonym">Citrus aurantium var. sinensis</name>
    <dbReference type="NCBI Taxonomy" id="2711"/>
    <lineage>
        <taxon>Eukaryota</taxon>
        <taxon>Viridiplantae</taxon>
        <taxon>Streptophyta</taxon>
        <taxon>Embryophyta</taxon>
        <taxon>Tracheophyta</taxon>
        <taxon>Spermatophyta</taxon>
        <taxon>Magnoliopsida</taxon>
        <taxon>eudicotyledons</taxon>
        <taxon>Gunneridae</taxon>
        <taxon>Pentapetalae</taxon>
        <taxon>rosids</taxon>
        <taxon>malvids</taxon>
        <taxon>Sapindales</taxon>
        <taxon>Rutaceae</taxon>
        <taxon>Aurantioideae</taxon>
        <taxon>Citrus</taxon>
    </lineage>
</organism>
<name>A0ACB8MW77_CITSI</name>
<keyword evidence="2" id="KW-1185">Reference proteome</keyword>
<accession>A0ACB8MW77</accession>
<reference evidence="2" key="1">
    <citation type="journal article" date="2023" name="Hortic. Res.">
        <title>A chromosome-level phased genome enabling allele-level studies in sweet orange: a case study on citrus Huanglongbing tolerance.</title>
        <authorList>
            <person name="Wu B."/>
            <person name="Yu Q."/>
            <person name="Deng Z."/>
            <person name="Duan Y."/>
            <person name="Luo F."/>
            <person name="Gmitter F. Jr."/>
        </authorList>
    </citation>
    <scope>NUCLEOTIDE SEQUENCE [LARGE SCALE GENOMIC DNA]</scope>
    <source>
        <strain evidence="2">cv. Valencia</strain>
    </source>
</reference>
<protein>
    <submittedName>
        <fullName evidence="1">Uncharacterized protein</fullName>
    </submittedName>
</protein>
<evidence type="ECO:0000313" key="1">
    <source>
        <dbReference type="EMBL" id="KAH9789831.1"/>
    </source>
</evidence>